<evidence type="ECO:0000259" key="13">
    <source>
        <dbReference type="PROSITE" id="PS50112"/>
    </source>
</evidence>
<feature type="domain" description="PAS" evidence="13">
    <location>
        <begin position="509"/>
        <end position="576"/>
    </location>
</feature>
<evidence type="ECO:0000313" key="17">
    <source>
        <dbReference type="Proteomes" id="UP001144323"/>
    </source>
</evidence>
<feature type="domain" description="PAC" evidence="14">
    <location>
        <begin position="323"/>
        <end position="377"/>
    </location>
</feature>
<evidence type="ECO:0000256" key="10">
    <source>
        <dbReference type="ARBA" id="ARBA00023004"/>
    </source>
</evidence>
<dbReference type="InterPro" id="IPR001610">
    <property type="entry name" value="PAC"/>
</dbReference>
<dbReference type="PROSITE" id="PS50112">
    <property type="entry name" value="PAS"/>
    <property type="match status" value="5"/>
</dbReference>
<gene>
    <name evidence="16" type="ORF">LMG27198_43930</name>
</gene>
<dbReference type="PANTHER" id="PTHR43156">
    <property type="entry name" value="STAGE II SPORULATION PROTEIN E-RELATED"/>
    <property type="match status" value="1"/>
</dbReference>
<sequence length="872" mass="97441">MKELPSLRSVLNAFENGVCLIDEVGHVLFVNAAAEELLGYTEEDLIGGPFLPNVDVALSENEPVSSSDSIIARSDPHSWSPVKLLRKDGRVLNALCWRSALTETGSALLRFRRLDPERAGDVGLPDIKPKLKAIFDAVPDGMVVIDEFGDIQLFSLGAEKLFGYQQAETLDQNVKMLMPSPYREAHGRYLAAFRETGLKKIIGIGREVSGRRKDGSVFPMYLSVGEIWLNQRRFFVGVAHDLTKLKRAEERLLMLSAAIDQSPSAIQIADKEGRIEYVNPRFTQLTGYDSGELIGHNPHPLLCSHKAVHDQHPLLRETLEAGHECQGEILGRTKSGDLYWALETISALRDSQGDISHYMTIQQDISDEKRNKEALAESEERFRHVAEMAGEWLWEQDPEGRYIYSSAAVRNILGYSPEEIIGKSYLELLMDDGEERWVATTLQDGSVVSCRPFNHLVNRYRHKDGRDVYTESTGAPILDEQQRLVKWRGVDHDITARKAYIDALRVRDRAIESVHVGIVISDAHASGNPNIYVNPALCQMTGYTRDELLGGSMRLLQGPETDPAAVRKIRAALNRGEDCEVTLKNYRKNGAVFWNELLISPVVDDAGTLTHYIGVQTDVTERRKAEESRRELEIARKIQRSLLPAGPLRLPRVEVAGLCIPASQVGGDYFDFFQQSEALDLVIADVSGHSVGAGLIMTEVRSALRAEARRQIPNLGSPAQVLRELNQLLYDDLSKAELFMTMFHLQFEPESRSLKYANAGHNWALLLREGDSRCVPLDANGLVIGVLPEVDFEEKSIELRPGDKLVLYTDGIVETQNLQGDFFDLERLCVVLSAHQRLAPEALVKRVLDEVRAFAGQAPQRDDITIAVMQVN</sequence>
<dbReference type="CDD" id="cd00130">
    <property type="entry name" value="PAS"/>
    <property type="match status" value="5"/>
</dbReference>
<evidence type="ECO:0000259" key="14">
    <source>
        <dbReference type="PROSITE" id="PS50113"/>
    </source>
</evidence>
<evidence type="ECO:0000256" key="11">
    <source>
        <dbReference type="ARBA" id="ARBA00059827"/>
    </source>
</evidence>
<keyword evidence="4" id="KW-0479">Metal-binding</keyword>
<dbReference type="SUPFAM" id="SSF55785">
    <property type="entry name" value="PYP-like sensor domain (PAS domain)"/>
    <property type="match status" value="5"/>
</dbReference>
<reference evidence="16" key="1">
    <citation type="journal article" date="2023" name="Int. J. Syst. Evol. Microbiol.">
        <title>Methylocystis iwaonis sp. nov., a type II methane-oxidizing bacterium from surface soil of a rice paddy field in Japan, and emended description of the genus Methylocystis (ex Whittenbury et al. 1970) Bowman et al. 1993.</title>
        <authorList>
            <person name="Kaise H."/>
            <person name="Sawadogo J.B."/>
            <person name="Alam M.S."/>
            <person name="Ueno C."/>
            <person name="Dianou D."/>
            <person name="Shinjo R."/>
            <person name="Asakawa S."/>
        </authorList>
    </citation>
    <scope>NUCLEOTIDE SEQUENCE</scope>
    <source>
        <strain evidence="16">LMG27198</strain>
    </source>
</reference>
<dbReference type="EMBL" id="BSEC01000003">
    <property type="protein sequence ID" value="GLI95401.1"/>
    <property type="molecule type" value="Genomic_DNA"/>
</dbReference>
<dbReference type="GO" id="GO:0006355">
    <property type="term" value="P:regulation of DNA-templated transcription"/>
    <property type="evidence" value="ECO:0007669"/>
    <property type="project" value="InterPro"/>
</dbReference>
<accession>A0A9W6GYR4</accession>
<dbReference type="PANTHER" id="PTHR43156:SF2">
    <property type="entry name" value="STAGE II SPORULATION PROTEIN E"/>
    <property type="match status" value="1"/>
</dbReference>
<dbReference type="PROSITE" id="PS50113">
    <property type="entry name" value="PAC"/>
    <property type="match status" value="4"/>
</dbReference>
<comment type="cofactor">
    <cofactor evidence="2">
        <name>heme</name>
        <dbReference type="ChEBI" id="CHEBI:30413"/>
    </cofactor>
</comment>
<evidence type="ECO:0000256" key="9">
    <source>
        <dbReference type="ARBA" id="ARBA00022840"/>
    </source>
</evidence>
<evidence type="ECO:0000313" key="16">
    <source>
        <dbReference type="EMBL" id="GLI95401.1"/>
    </source>
</evidence>
<dbReference type="AlphaFoldDB" id="A0A9W6GYR4"/>
<dbReference type="Pfam" id="PF07228">
    <property type="entry name" value="SpoIIE"/>
    <property type="match status" value="1"/>
</dbReference>
<keyword evidence="9" id="KW-0067">ATP-binding</keyword>
<dbReference type="NCBIfam" id="TIGR00229">
    <property type="entry name" value="sensory_box"/>
    <property type="match status" value="5"/>
</dbReference>
<dbReference type="SMART" id="SM00331">
    <property type="entry name" value="PP2C_SIG"/>
    <property type="match status" value="1"/>
</dbReference>
<dbReference type="FunFam" id="3.30.450.20:FF:000060">
    <property type="entry name" value="Sensor protein FixL"/>
    <property type="match status" value="1"/>
</dbReference>
<dbReference type="Pfam" id="PF13426">
    <property type="entry name" value="PAS_9"/>
    <property type="match status" value="3"/>
</dbReference>
<evidence type="ECO:0000256" key="1">
    <source>
        <dbReference type="ARBA" id="ARBA00000085"/>
    </source>
</evidence>
<feature type="domain" description="PPM-type phosphatase" evidence="15">
    <location>
        <begin position="652"/>
        <end position="871"/>
    </location>
</feature>
<dbReference type="Gene3D" id="3.30.450.20">
    <property type="entry name" value="PAS domain"/>
    <property type="match status" value="5"/>
</dbReference>
<dbReference type="Gene3D" id="3.60.40.10">
    <property type="entry name" value="PPM-type phosphatase domain"/>
    <property type="match status" value="1"/>
</dbReference>
<dbReference type="InterPro" id="IPR001932">
    <property type="entry name" value="PPM-type_phosphatase-like_dom"/>
</dbReference>
<organism evidence="16 17">
    <name type="scientific">Methylocystis echinoides</name>
    <dbReference type="NCBI Taxonomy" id="29468"/>
    <lineage>
        <taxon>Bacteria</taxon>
        <taxon>Pseudomonadati</taxon>
        <taxon>Pseudomonadota</taxon>
        <taxon>Alphaproteobacteria</taxon>
        <taxon>Hyphomicrobiales</taxon>
        <taxon>Methylocystaceae</taxon>
        <taxon>Methylocystis</taxon>
    </lineage>
</organism>
<dbReference type="InterPro" id="IPR036457">
    <property type="entry name" value="PPM-type-like_dom_sf"/>
</dbReference>
<evidence type="ECO:0000256" key="5">
    <source>
        <dbReference type="ARBA" id="ARBA00022679"/>
    </source>
</evidence>
<feature type="domain" description="PAC" evidence="14">
    <location>
        <begin position="204"/>
        <end position="254"/>
    </location>
</feature>
<comment type="catalytic activity">
    <reaction evidence="1">
        <text>ATP + protein L-histidine = ADP + protein N-phospho-L-histidine.</text>
        <dbReference type="EC" id="2.7.13.3"/>
    </reaction>
</comment>
<dbReference type="Proteomes" id="UP001144323">
    <property type="component" value="Unassembled WGS sequence"/>
</dbReference>
<feature type="domain" description="PAS" evidence="13">
    <location>
        <begin position="378"/>
        <end position="432"/>
    </location>
</feature>
<evidence type="ECO:0000256" key="7">
    <source>
        <dbReference type="ARBA" id="ARBA00022777"/>
    </source>
</evidence>
<dbReference type="InterPro" id="IPR000700">
    <property type="entry name" value="PAS-assoc_C"/>
</dbReference>
<evidence type="ECO:0000256" key="12">
    <source>
        <dbReference type="ARBA" id="ARBA00070616"/>
    </source>
</evidence>
<keyword evidence="7" id="KW-0418">Kinase</keyword>
<dbReference type="InterPro" id="IPR013767">
    <property type="entry name" value="PAS_fold"/>
</dbReference>
<name>A0A9W6GYR4_9HYPH</name>
<dbReference type="InterPro" id="IPR000014">
    <property type="entry name" value="PAS"/>
</dbReference>
<evidence type="ECO:0000256" key="4">
    <source>
        <dbReference type="ARBA" id="ARBA00022617"/>
    </source>
</evidence>
<dbReference type="EC" id="2.7.13.3" evidence="3"/>
<protein>
    <recommendedName>
        <fullName evidence="12">Sensor protein FixL</fullName>
        <ecNumber evidence="3">2.7.13.3</ecNumber>
    </recommendedName>
</protein>
<keyword evidence="5" id="KW-0808">Transferase</keyword>
<dbReference type="GO" id="GO:0016791">
    <property type="term" value="F:phosphatase activity"/>
    <property type="evidence" value="ECO:0007669"/>
    <property type="project" value="TreeGrafter"/>
</dbReference>
<dbReference type="GO" id="GO:0005524">
    <property type="term" value="F:ATP binding"/>
    <property type="evidence" value="ECO:0007669"/>
    <property type="project" value="UniProtKB-KW"/>
</dbReference>
<dbReference type="SMART" id="SM00086">
    <property type="entry name" value="PAC"/>
    <property type="match status" value="4"/>
</dbReference>
<evidence type="ECO:0000256" key="2">
    <source>
        <dbReference type="ARBA" id="ARBA00001971"/>
    </source>
</evidence>
<feature type="domain" description="PAC" evidence="14">
    <location>
        <begin position="577"/>
        <end position="631"/>
    </location>
</feature>
<dbReference type="InterPro" id="IPR035965">
    <property type="entry name" value="PAS-like_dom_sf"/>
</dbReference>
<feature type="domain" description="PAS" evidence="13">
    <location>
        <begin position="127"/>
        <end position="180"/>
    </location>
</feature>
<evidence type="ECO:0000259" key="15">
    <source>
        <dbReference type="PROSITE" id="PS51746"/>
    </source>
</evidence>
<dbReference type="RefSeq" id="WP_281806189.1">
    <property type="nucleotide sequence ID" value="NZ_BSEC01000003.1"/>
</dbReference>
<evidence type="ECO:0000256" key="6">
    <source>
        <dbReference type="ARBA" id="ARBA00022741"/>
    </source>
</evidence>
<comment type="function">
    <text evidence="11">Putative oxygen sensor; modulates the activity of FixJ, a transcriptional activator of nitrogen fixation fixK gene. FixL probably acts as a kinase that phosphorylates FixJ.</text>
</comment>
<dbReference type="PROSITE" id="PS51746">
    <property type="entry name" value="PPM_2"/>
    <property type="match status" value="1"/>
</dbReference>
<keyword evidence="10" id="KW-0408">Iron</keyword>
<comment type="caution">
    <text evidence="16">The sequence shown here is derived from an EMBL/GenBank/DDBJ whole genome shotgun (WGS) entry which is preliminary data.</text>
</comment>
<dbReference type="GO" id="GO:0004673">
    <property type="term" value="F:protein histidine kinase activity"/>
    <property type="evidence" value="ECO:0007669"/>
    <property type="project" value="UniProtKB-EC"/>
</dbReference>
<feature type="domain" description="PAS" evidence="13">
    <location>
        <begin position="251"/>
        <end position="297"/>
    </location>
</feature>
<keyword evidence="6" id="KW-0547">Nucleotide-binding</keyword>
<dbReference type="Pfam" id="PF00989">
    <property type="entry name" value="PAS"/>
    <property type="match status" value="2"/>
</dbReference>
<keyword evidence="4" id="KW-0349">Heme</keyword>
<keyword evidence="17" id="KW-1185">Reference proteome</keyword>
<dbReference type="SUPFAM" id="SSF81606">
    <property type="entry name" value="PP2C-like"/>
    <property type="match status" value="1"/>
</dbReference>
<evidence type="ECO:0000256" key="8">
    <source>
        <dbReference type="ARBA" id="ARBA00022801"/>
    </source>
</evidence>
<evidence type="ECO:0000256" key="3">
    <source>
        <dbReference type="ARBA" id="ARBA00012438"/>
    </source>
</evidence>
<feature type="domain" description="PAS" evidence="13">
    <location>
        <begin position="3"/>
        <end position="47"/>
    </location>
</feature>
<keyword evidence="8" id="KW-0378">Hydrolase</keyword>
<dbReference type="SMART" id="SM00091">
    <property type="entry name" value="PAS"/>
    <property type="match status" value="5"/>
</dbReference>
<proteinExistence type="predicted"/>
<feature type="domain" description="PAC" evidence="14">
    <location>
        <begin position="454"/>
        <end position="506"/>
    </location>
</feature>
<dbReference type="InterPro" id="IPR052016">
    <property type="entry name" value="Bact_Sigma-Reg"/>
</dbReference>